<dbReference type="RefSeq" id="WP_039803504.1">
    <property type="nucleotide sequence ID" value="NZ_CP010415.1"/>
</dbReference>
<gene>
    <name evidence="1" type="ORF">Achr_16610</name>
</gene>
<sequence length="87" mass="9598">MPENLQRHLQELRDQLAQNPPMSADERARLASLIQDLELQLARDAGGVPDDSLVDGINLAVERFEVEHPTLAATLRNILQSLASMGI</sequence>
<evidence type="ECO:0000313" key="2">
    <source>
        <dbReference type="Proteomes" id="UP000068210"/>
    </source>
</evidence>
<dbReference type="Pfam" id="PF14357">
    <property type="entry name" value="DUF4404"/>
    <property type="match status" value="1"/>
</dbReference>
<name>A0A0C4WHN3_9GAMM</name>
<dbReference type="EMBL" id="CP010415">
    <property type="protein sequence ID" value="AJE21118.1"/>
    <property type="molecule type" value="Genomic_DNA"/>
</dbReference>
<dbReference type="AlphaFoldDB" id="A0A0C4WHN3"/>
<dbReference type="Proteomes" id="UP000068210">
    <property type="component" value="Chromosome"/>
</dbReference>
<dbReference type="STRING" id="1328314.Achr_16610"/>
<organism evidence="1 2">
    <name type="scientific">Azotobacter chroococcum NCIMB 8003</name>
    <dbReference type="NCBI Taxonomy" id="1328314"/>
    <lineage>
        <taxon>Bacteria</taxon>
        <taxon>Pseudomonadati</taxon>
        <taxon>Pseudomonadota</taxon>
        <taxon>Gammaproteobacteria</taxon>
        <taxon>Pseudomonadales</taxon>
        <taxon>Pseudomonadaceae</taxon>
        <taxon>Azotobacter</taxon>
    </lineage>
</organism>
<evidence type="ECO:0000313" key="1">
    <source>
        <dbReference type="EMBL" id="AJE21118.1"/>
    </source>
</evidence>
<dbReference type="InterPro" id="IPR025516">
    <property type="entry name" value="DUF4404"/>
</dbReference>
<dbReference type="HOGENOM" id="CLU_182968_0_0_6"/>
<reference evidence="1 2" key="1">
    <citation type="journal article" date="2015" name="PLoS ONE">
        <title>Azotobacter Genomes: The Genome of Azotobacter chroococcum NCIMB 8003 (ATCC 4412).</title>
        <authorList>
            <person name="Robson R.L."/>
            <person name="Jones R."/>
            <person name="Robson R.M."/>
            <person name="Schwartz A."/>
            <person name="Richardson T.H."/>
        </authorList>
    </citation>
    <scope>NUCLEOTIDE SEQUENCE [LARGE SCALE GENOMIC DNA]</scope>
    <source>
        <strain evidence="1 2">NCIMB 8003</strain>
    </source>
</reference>
<proteinExistence type="predicted"/>
<keyword evidence="2" id="KW-1185">Reference proteome</keyword>
<protein>
    <submittedName>
        <fullName evidence="1">Chromosome segregation ATPase</fullName>
    </submittedName>
</protein>
<dbReference type="KEGG" id="acx:Achr_16610"/>
<accession>A0A0C4WHN3</accession>